<dbReference type="Gene3D" id="3.40.50.150">
    <property type="entry name" value="Vaccinia Virus protein VP39"/>
    <property type="match status" value="1"/>
</dbReference>
<dbReference type="PROSITE" id="PS51682">
    <property type="entry name" value="SAM_OMT_I"/>
    <property type="match status" value="1"/>
</dbReference>
<evidence type="ECO:0000313" key="4">
    <source>
        <dbReference type="EMBL" id="MPL96766.1"/>
    </source>
</evidence>
<accession>A0A644VZK9</accession>
<dbReference type="PANTHER" id="PTHR10509:SF14">
    <property type="entry name" value="CAFFEOYL-COA O-METHYLTRANSFERASE 3-RELATED"/>
    <property type="match status" value="1"/>
</dbReference>
<keyword evidence="2" id="KW-0808">Transferase</keyword>
<dbReference type="EMBL" id="VSSQ01000524">
    <property type="protein sequence ID" value="MPL96766.1"/>
    <property type="molecule type" value="Genomic_DNA"/>
</dbReference>
<dbReference type="AlphaFoldDB" id="A0A644VZK9"/>
<dbReference type="GO" id="GO:0032259">
    <property type="term" value="P:methylation"/>
    <property type="evidence" value="ECO:0007669"/>
    <property type="project" value="UniProtKB-KW"/>
</dbReference>
<name>A0A644VZK9_9ZZZZ</name>
<sequence>MEQEEYILTHGDAEPDYLAKINRKTHLKMINPRMLSGHLQGRVLSMLSKMIQPERILEVGTYTGYSALCLAEGLSAIGKLHTIECDDELEDFILENIESSPYKEQIILHIGDAKKLIPEMDEMFDLVFLDADKREYQVYYDAVFPKLRKGGFMLVDNTLWDGKVLLEVDEKDNQTEAIRKFNDYVAADSRVEKLILPLRDGLTMIRKL</sequence>
<dbReference type="PANTHER" id="PTHR10509">
    <property type="entry name" value="O-METHYLTRANSFERASE-RELATED"/>
    <property type="match status" value="1"/>
</dbReference>
<gene>
    <name evidence="4" type="ORF">SDC9_42948</name>
</gene>
<evidence type="ECO:0000256" key="3">
    <source>
        <dbReference type="ARBA" id="ARBA00022691"/>
    </source>
</evidence>
<dbReference type="GO" id="GO:0008757">
    <property type="term" value="F:S-adenosylmethionine-dependent methyltransferase activity"/>
    <property type="evidence" value="ECO:0007669"/>
    <property type="project" value="TreeGrafter"/>
</dbReference>
<dbReference type="InterPro" id="IPR029063">
    <property type="entry name" value="SAM-dependent_MTases_sf"/>
</dbReference>
<comment type="caution">
    <text evidence="4">The sequence shown here is derived from an EMBL/GenBank/DDBJ whole genome shotgun (WGS) entry which is preliminary data.</text>
</comment>
<dbReference type="SUPFAM" id="SSF53335">
    <property type="entry name" value="S-adenosyl-L-methionine-dependent methyltransferases"/>
    <property type="match status" value="1"/>
</dbReference>
<dbReference type="Pfam" id="PF01596">
    <property type="entry name" value="Methyltransf_3"/>
    <property type="match status" value="1"/>
</dbReference>
<keyword evidence="1" id="KW-0489">Methyltransferase</keyword>
<organism evidence="4">
    <name type="scientific">bioreactor metagenome</name>
    <dbReference type="NCBI Taxonomy" id="1076179"/>
    <lineage>
        <taxon>unclassified sequences</taxon>
        <taxon>metagenomes</taxon>
        <taxon>ecological metagenomes</taxon>
    </lineage>
</organism>
<proteinExistence type="predicted"/>
<dbReference type="InterPro" id="IPR002935">
    <property type="entry name" value="SAM_O-MeTrfase"/>
</dbReference>
<dbReference type="InterPro" id="IPR050362">
    <property type="entry name" value="Cation-dep_OMT"/>
</dbReference>
<dbReference type="GO" id="GO:0008171">
    <property type="term" value="F:O-methyltransferase activity"/>
    <property type="evidence" value="ECO:0007669"/>
    <property type="project" value="InterPro"/>
</dbReference>
<reference evidence="4" key="1">
    <citation type="submission" date="2019-08" db="EMBL/GenBank/DDBJ databases">
        <authorList>
            <person name="Kucharzyk K."/>
            <person name="Murdoch R.W."/>
            <person name="Higgins S."/>
            <person name="Loffler F."/>
        </authorList>
    </citation>
    <scope>NUCLEOTIDE SEQUENCE</scope>
</reference>
<evidence type="ECO:0008006" key="5">
    <source>
        <dbReference type="Google" id="ProtNLM"/>
    </source>
</evidence>
<dbReference type="CDD" id="cd02440">
    <property type="entry name" value="AdoMet_MTases"/>
    <property type="match status" value="1"/>
</dbReference>
<evidence type="ECO:0000256" key="2">
    <source>
        <dbReference type="ARBA" id="ARBA00022679"/>
    </source>
</evidence>
<keyword evidence="3" id="KW-0949">S-adenosyl-L-methionine</keyword>
<evidence type="ECO:0000256" key="1">
    <source>
        <dbReference type="ARBA" id="ARBA00022603"/>
    </source>
</evidence>
<protein>
    <recommendedName>
        <fullName evidence="5">O-methyltransferase</fullName>
    </recommendedName>
</protein>